<dbReference type="Proteomes" id="UP000011668">
    <property type="component" value="Unassembled WGS sequence"/>
</dbReference>
<keyword evidence="3" id="KW-1185">Reference proteome</keyword>
<reference evidence="2 3" key="1">
    <citation type="journal article" date="2013" name="Nat. Commun.">
        <title>The evolution and pathogenic mechanisms of the rice sheath blight pathogen.</title>
        <authorList>
            <person name="Zheng A."/>
            <person name="Lin R."/>
            <person name="Xu L."/>
            <person name="Qin P."/>
            <person name="Tang C."/>
            <person name="Ai P."/>
            <person name="Zhang D."/>
            <person name="Liu Y."/>
            <person name="Sun Z."/>
            <person name="Feng H."/>
            <person name="Wang Y."/>
            <person name="Chen Y."/>
            <person name="Liang X."/>
            <person name="Fu R."/>
            <person name="Li Q."/>
            <person name="Zhang J."/>
            <person name="Yu X."/>
            <person name="Xie Z."/>
            <person name="Ding L."/>
            <person name="Guan P."/>
            <person name="Tang J."/>
            <person name="Liang Y."/>
            <person name="Wang S."/>
            <person name="Deng Q."/>
            <person name="Li S."/>
            <person name="Zhu J."/>
            <person name="Wang L."/>
            <person name="Liu H."/>
            <person name="Li P."/>
        </authorList>
    </citation>
    <scope>NUCLEOTIDE SEQUENCE [LARGE SCALE GENOMIC DNA]</scope>
    <source>
        <strain evidence="3">AG-1 IA</strain>
    </source>
</reference>
<evidence type="ECO:0000313" key="2">
    <source>
        <dbReference type="EMBL" id="ELU41622.1"/>
    </source>
</evidence>
<organism evidence="2 3">
    <name type="scientific">Thanatephorus cucumeris (strain AG1-IA)</name>
    <name type="common">Rice sheath blight fungus</name>
    <name type="synonym">Rhizoctonia solani</name>
    <dbReference type="NCBI Taxonomy" id="983506"/>
    <lineage>
        <taxon>Eukaryota</taxon>
        <taxon>Fungi</taxon>
        <taxon>Dikarya</taxon>
        <taxon>Basidiomycota</taxon>
        <taxon>Agaricomycotina</taxon>
        <taxon>Agaricomycetes</taxon>
        <taxon>Cantharellales</taxon>
        <taxon>Ceratobasidiaceae</taxon>
        <taxon>Rhizoctonia</taxon>
        <taxon>Rhizoctonia solani AG-1</taxon>
    </lineage>
</organism>
<sequence length="200" mass="22034">MPSWSTRRGRSTDDVVVEDDETEEEESWGLGKGMQLREVSAKDDRGIQNLFDVIIKEIIKRKDVLERDRIAKERDSIRKRQLCRAKAAGAAALCEPLPSDAARPQHGGGGRGGRRVATVDVGARPREVGEPSDDEFYLDGGNRQCEAELWDSEVYHFGSTYDGNGSALEIMARRNSITPAACQLTHLISGSGDRAHVIGR</sequence>
<dbReference type="OrthoDB" id="3240019at2759"/>
<gene>
    <name evidence="2" type="ORF">AG1IA_04342</name>
</gene>
<feature type="region of interest" description="Disordered" evidence="1">
    <location>
        <begin position="97"/>
        <end position="116"/>
    </location>
</feature>
<feature type="compositionally biased region" description="Acidic residues" evidence="1">
    <location>
        <begin position="15"/>
        <end position="27"/>
    </location>
</feature>
<protein>
    <submittedName>
        <fullName evidence="2">Uncharacterized protein</fullName>
    </submittedName>
</protein>
<feature type="region of interest" description="Disordered" evidence="1">
    <location>
        <begin position="1"/>
        <end position="32"/>
    </location>
</feature>
<name>L8WXR9_THACA</name>
<dbReference type="AlphaFoldDB" id="L8WXR9"/>
<dbReference type="EMBL" id="AFRT01001026">
    <property type="protein sequence ID" value="ELU41622.1"/>
    <property type="molecule type" value="Genomic_DNA"/>
</dbReference>
<dbReference type="HOGENOM" id="CLU_1367063_0_0_1"/>
<comment type="caution">
    <text evidence="2">The sequence shown here is derived from an EMBL/GenBank/DDBJ whole genome shotgun (WGS) entry which is preliminary data.</text>
</comment>
<dbReference type="STRING" id="983506.L8WXR9"/>
<accession>L8WXR9</accession>
<evidence type="ECO:0000313" key="3">
    <source>
        <dbReference type="Proteomes" id="UP000011668"/>
    </source>
</evidence>
<evidence type="ECO:0000256" key="1">
    <source>
        <dbReference type="SAM" id="MobiDB-lite"/>
    </source>
</evidence>
<proteinExistence type="predicted"/>